<dbReference type="InterPro" id="IPR011990">
    <property type="entry name" value="TPR-like_helical_dom_sf"/>
</dbReference>
<sequence length="142" mass="16523">MLMDHLQSSSEKIDKLIDIYVGLWDAIRSMKQELVLLLTTFVSVFESYCDSGKFSDVVMTFDLMGQYGIELDVVVVNSLLSAMYRKSVLLFKKIEREKVFSKFETFSNAIDFLIQKKNFVSALLLWGMIYDDRIDRWIDSGF</sequence>
<evidence type="ECO:0000313" key="2">
    <source>
        <dbReference type="EMBL" id="KAK1430734.1"/>
    </source>
</evidence>
<comment type="caution">
    <text evidence="2">The sequence shown here is derived from an EMBL/GenBank/DDBJ whole genome shotgun (WGS) entry which is preliminary data.</text>
</comment>
<keyword evidence="3" id="KW-1185">Reference proteome</keyword>
<dbReference type="AlphaFoldDB" id="A0AAD8KY39"/>
<dbReference type="Gene3D" id="1.25.40.10">
    <property type="entry name" value="Tetratricopeptide repeat domain"/>
    <property type="match status" value="1"/>
</dbReference>
<name>A0AAD8KY39_TARER</name>
<organism evidence="2 3">
    <name type="scientific">Tagetes erecta</name>
    <name type="common">African marigold</name>
    <dbReference type="NCBI Taxonomy" id="13708"/>
    <lineage>
        <taxon>Eukaryota</taxon>
        <taxon>Viridiplantae</taxon>
        <taxon>Streptophyta</taxon>
        <taxon>Embryophyta</taxon>
        <taxon>Tracheophyta</taxon>
        <taxon>Spermatophyta</taxon>
        <taxon>Magnoliopsida</taxon>
        <taxon>eudicotyledons</taxon>
        <taxon>Gunneridae</taxon>
        <taxon>Pentapetalae</taxon>
        <taxon>asterids</taxon>
        <taxon>campanulids</taxon>
        <taxon>Asterales</taxon>
        <taxon>Asteraceae</taxon>
        <taxon>Asteroideae</taxon>
        <taxon>Heliantheae alliance</taxon>
        <taxon>Tageteae</taxon>
        <taxon>Tagetes</taxon>
    </lineage>
</organism>
<dbReference type="InterPro" id="IPR002885">
    <property type="entry name" value="PPR_rpt"/>
</dbReference>
<gene>
    <name evidence="2" type="ORF">QVD17_13687</name>
</gene>
<evidence type="ECO:0000256" key="1">
    <source>
        <dbReference type="ARBA" id="ARBA00022737"/>
    </source>
</evidence>
<dbReference type="Proteomes" id="UP001229421">
    <property type="component" value="Unassembled WGS sequence"/>
</dbReference>
<proteinExistence type="predicted"/>
<evidence type="ECO:0008006" key="4">
    <source>
        <dbReference type="Google" id="ProtNLM"/>
    </source>
</evidence>
<dbReference type="EMBL" id="JAUHHV010000003">
    <property type="protein sequence ID" value="KAK1430734.1"/>
    <property type="molecule type" value="Genomic_DNA"/>
</dbReference>
<dbReference type="NCBIfam" id="TIGR00756">
    <property type="entry name" value="PPR"/>
    <property type="match status" value="1"/>
</dbReference>
<accession>A0AAD8KY39</accession>
<reference evidence="2" key="1">
    <citation type="journal article" date="2023" name="bioRxiv">
        <title>Improved chromosome-level genome assembly for marigold (Tagetes erecta).</title>
        <authorList>
            <person name="Jiang F."/>
            <person name="Yuan L."/>
            <person name="Wang S."/>
            <person name="Wang H."/>
            <person name="Xu D."/>
            <person name="Wang A."/>
            <person name="Fan W."/>
        </authorList>
    </citation>
    <scope>NUCLEOTIDE SEQUENCE</scope>
    <source>
        <strain evidence="2">WSJ</strain>
        <tissue evidence="2">Leaf</tissue>
    </source>
</reference>
<evidence type="ECO:0000313" key="3">
    <source>
        <dbReference type="Proteomes" id="UP001229421"/>
    </source>
</evidence>
<keyword evidence="1" id="KW-0677">Repeat</keyword>
<protein>
    <recommendedName>
        <fullName evidence="4">Pentatricopeptide repeat-containing protein</fullName>
    </recommendedName>
</protein>